<evidence type="ECO:0000259" key="1">
    <source>
        <dbReference type="Pfam" id="PF13847"/>
    </source>
</evidence>
<dbReference type="SUPFAM" id="SSF53335">
    <property type="entry name" value="S-adenosyl-L-methionine-dependent methyltransferases"/>
    <property type="match status" value="1"/>
</dbReference>
<dbReference type="InterPro" id="IPR025714">
    <property type="entry name" value="Methyltranfer_dom"/>
</dbReference>
<gene>
    <name evidence="2" type="ORF">N7515_000781</name>
</gene>
<name>A0A9W9LBD6_9EURO</name>
<dbReference type="GeneID" id="81400695"/>
<dbReference type="Proteomes" id="UP001149079">
    <property type="component" value="Unassembled WGS sequence"/>
</dbReference>
<dbReference type="Gene3D" id="3.40.50.150">
    <property type="entry name" value="Vaccinia Virus protein VP39"/>
    <property type="match status" value="1"/>
</dbReference>
<proteinExistence type="predicted"/>
<organism evidence="2 3">
    <name type="scientific">Penicillium bovifimosum</name>
    <dbReference type="NCBI Taxonomy" id="126998"/>
    <lineage>
        <taxon>Eukaryota</taxon>
        <taxon>Fungi</taxon>
        <taxon>Dikarya</taxon>
        <taxon>Ascomycota</taxon>
        <taxon>Pezizomycotina</taxon>
        <taxon>Eurotiomycetes</taxon>
        <taxon>Eurotiomycetidae</taxon>
        <taxon>Eurotiales</taxon>
        <taxon>Aspergillaceae</taxon>
        <taxon>Penicillium</taxon>
    </lineage>
</organism>
<dbReference type="RefSeq" id="XP_056526691.1">
    <property type="nucleotide sequence ID" value="XM_056661525.1"/>
</dbReference>
<dbReference type="AlphaFoldDB" id="A0A9W9LBD6"/>
<comment type="caution">
    <text evidence="2">The sequence shown here is derived from an EMBL/GenBank/DDBJ whole genome shotgun (WGS) entry which is preliminary data.</text>
</comment>
<protein>
    <recommendedName>
        <fullName evidence="1">Methyltransferase domain-containing protein</fullName>
    </recommendedName>
</protein>
<sequence length="286" mass="32518">MVDSTENTKTLFSSPYLVDYYDLLHPISDSDDATFYWRVYQELRSPLVSAPRDPFIIMDLGTGNGRVIRAIASYATLTGDDMYNCRILGVDNAPHMLERARQNDNPFFKEHVFWYLGSALNLEKVMSQSGFGKVDLLIFSLGSIGYLTQEGQLRMFLRQLSRVLRPNTGRAFVSIYDCFALQKMEAALLQPEDVTKTKSTAFANIVYRGSNLRSEVTDKVREAKFDLQVLEVTEKGEKLLETNKVSMKLRQWDKDELVCMATGTGVRFVESFTGKQETICVFQTEA</sequence>
<dbReference type="OrthoDB" id="5339271at2759"/>
<reference evidence="2" key="1">
    <citation type="submission" date="2022-11" db="EMBL/GenBank/DDBJ databases">
        <authorList>
            <person name="Petersen C."/>
        </authorList>
    </citation>
    <scope>NUCLEOTIDE SEQUENCE</scope>
    <source>
        <strain evidence="2">IBT 22155</strain>
    </source>
</reference>
<reference evidence="2" key="2">
    <citation type="journal article" date="2023" name="IMA Fungus">
        <title>Comparative genomic study of the Penicillium genus elucidates a diverse pangenome and 15 lateral gene transfer events.</title>
        <authorList>
            <person name="Petersen C."/>
            <person name="Sorensen T."/>
            <person name="Nielsen M.R."/>
            <person name="Sondergaard T.E."/>
            <person name="Sorensen J.L."/>
            <person name="Fitzpatrick D.A."/>
            <person name="Frisvad J.C."/>
            <person name="Nielsen K.L."/>
        </authorList>
    </citation>
    <scope>NUCLEOTIDE SEQUENCE</scope>
    <source>
        <strain evidence="2">IBT 22155</strain>
    </source>
</reference>
<dbReference type="InterPro" id="IPR029063">
    <property type="entry name" value="SAM-dependent_MTases_sf"/>
</dbReference>
<dbReference type="Pfam" id="PF13847">
    <property type="entry name" value="Methyltransf_31"/>
    <property type="match status" value="1"/>
</dbReference>
<dbReference type="CDD" id="cd02440">
    <property type="entry name" value="AdoMet_MTases"/>
    <property type="match status" value="1"/>
</dbReference>
<feature type="domain" description="Methyltransferase" evidence="1">
    <location>
        <begin position="57"/>
        <end position="184"/>
    </location>
</feature>
<evidence type="ECO:0000313" key="2">
    <source>
        <dbReference type="EMBL" id="KAJ5146217.1"/>
    </source>
</evidence>
<dbReference type="EMBL" id="JAPQKL010000001">
    <property type="protein sequence ID" value="KAJ5146217.1"/>
    <property type="molecule type" value="Genomic_DNA"/>
</dbReference>
<evidence type="ECO:0000313" key="3">
    <source>
        <dbReference type="Proteomes" id="UP001149079"/>
    </source>
</evidence>
<accession>A0A9W9LBD6</accession>
<keyword evidence="3" id="KW-1185">Reference proteome</keyword>